<dbReference type="KEGG" id="plad:PPGU16_84580"/>
<accession>A0A7I8C4K6</accession>
<sequence length="109" mass="11971">MNETNSETRLDAIRPATLLLATDPGYRKPHPYEVRALLKVTNITASVAGKITGRPSRTVRKWTSETDSENYQAIPYSAWRLLLLETGLVTVTGGWASLNDAPDDVEGEA</sequence>
<dbReference type="EMBL" id="AP023178">
    <property type="protein sequence ID" value="BCF95391.1"/>
    <property type="molecule type" value="Genomic_DNA"/>
</dbReference>
<keyword evidence="2" id="KW-1185">Reference proteome</keyword>
<geneLocation type="plasmid" evidence="1 2">
    <name>PPGU16_p3</name>
</geneLocation>
<evidence type="ECO:0000313" key="1">
    <source>
        <dbReference type="EMBL" id="BCF95391.1"/>
    </source>
</evidence>
<protein>
    <recommendedName>
        <fullName evidence="3">DNA-binding protein</fullName>
    </recommendedName>
</protein>
<name>A0A7I8C4K6_9BURK</name>
<gene>
    <name evidence="1" type="ORF">PPGU16_84580</name>
</gene>
<evidence type="ECO:0000313" key="2">
    <source>
        <dbReference type="Proteomes" id="UP000510888"/>
    </source>
</evidence>
<dbReference type="Proteomes" id="UP000510888">
    <property type="component" value="Plasmid PPGU16_p3"/>
</dbReference>
<reference evidence="1 2" key="1">
    <citation type="journal article" date="2020" name="Genes (Basel)">
        <title>Genomic Comparison of Insect Gut Symbionts from Divergent Burkholderia Subclades.</title>
        <authorList>
            <person name="Takeshita K."/>
            <person name="Kikuchi Y."/>
        </authorList>
    </citation>
    <scope>NUCLEOTIDE SEQUENCE [LARGE SCALE GENOMIC DNA]</scope>
    <source>
        <strain evidence="1 2">PGU16</strain>
        <plasmid evidence="1 2">PPGU16_p3</plasmid>
    </source>
</reference>
<evidence type="ECO:0008006" key="3">
    <source>
        <dbReference type="Google" id="ProtNLM"/>
    </source>
</evidence>
<organism evidence="1 2">
    <name type="scientific">Paraburkholderia largidicola</name>
    <dbReference type="NCBI Taxonomy" id="3014751"/>
    <lineage>
        <taxon>Bacteria</taxon>
        <taxon>Pseudomonadati</taxon>
        <taxon>Pseudomonadota</taxon>
        <taxon>Betaproteobacteria</taxon>
        <taxon>Burkholderiales</taxon>
        <taxon>Burkholderiaceae</taxon>
        <taxon>Paraburkholderia</taxon>
    </lineage>
</organism>
<proteinExistence type="predicted"/>
<dbReference type="RefSeq" id="WP_180727812.1">
    <property type="nucleotide sequence ID" value="NZ_AP023178.1"/>
</dbReference>
<keyword evidence="1" id="KW-0614">Plasmid</keyword>
<dbReference type="AlphaFoldDB" id="A0A7I8C4K6"/>